<reference evidence="2" key="5">
    <citation type="journal article" date="2021" name="G3 (Bethesda)">
        <title>Aegilops tauschii genome assembly Aet v5.0 features greater sequence contiguity and improved annotation.</title>
        <authorList>
            <person name="Wang L."/>
            <person name="Zhu T."/>
            <person name="Rodriguez J.C."/>
            <person name="Deal K.R."/>
            <person name="Dubcovsky J."/>
            <person name="McGuire P.E."/>
            <person name="Lux T."/>
            <person name="Spannagl M."/>
            <person name="Mayer K.F.X."/>
            <person name="Baldrich P."/>
            <person name="Meyers B.C."/>
            <person name="Huo N."/>
            <person name="Gu Y.Q."/>
            <person name="Zhou H."/>
            <person name="Devos K.M."/>
            <person name="Bennetzen J.L."/>
            <person name="Unver T."/>
            <person name="Budak H."/>
            <person name="Gulick P.J."/>
            <person name="Galiba G."/>
            <person name="Kalapos B."/>
            <person name="Nelson D.R."/>
            <person name="Li P."/>
            <person name="You F.M."/>
            <person name="Luo M.C."/>
            <person name="Dvorak J."/>
        </authorList>
    </citation>
    <scope>NUCLEOTIDE SEQUENCE [LARGE SCALE GENOMIC DNA]</scope>
    <source>
        <strain evidence="2">cv. AL8/78</strain>
    </source>
</reference>
<feature type="region of interest" description="Disordered" evidence="1">
    <location>
        <begin position="24"/>
        <end position="107"/>
    </location>
</feature>
<keyword evidence="3" id="KW-1185">Reference proteome</keyword>
<sequence length="107" mass="12319">KETRREKPMDRIPQIPIEIEKARILPVPFPLRSPPETENRNKIVVKDERRERTDQQRKSSEARRGAVSRPASQEGADKQRKRPPDPLPAVSAPRFPPSPFIRGTFTC</sequence>
<accession>A0A453KPW6</accession>
<name>A0A453KPW6_AEGTS</name>
<protein>
    <submittedName>
        <fullName evidence="2">Uncharacterized protein</fullName>
    </submittedName>
</protein>
<evidence type="ECO:0000256" key="1">
    <source>
        <dbReference type="SAM" id="MobiDB-lite"/>
    </source>
</evidence>
<feature type="compositionally biased region" description="Basic and acidic residues" evidence="1">
    <location>
        <begin position="75"/>
        <end position="84"/>
    </location>
</feature>
<reference evidence="3" key="1">
    <citation type="journal article" date="2014" name="Science">
        <title>Ancient hybridizations among the ancestral genomes of bread wheat.</title>
        <authorList>
            <consortium name="International Wheat Genome Sequencing Consortium,"/>
            <person name="Marcussen T."/>
            <person name="Sandve S.R."/>
            <person name="Heier L."/>
            <person name="Spannagl M."/>
            <person name="Pfeifer M."/>
            <person name="Jakobsen K.S."/>
            <person name="Wulff B.B."/>
            <person name="Steuernagel B."/>
            <person name="Mayer K.F."/>
            <person name="Olsen O.A."/>
        </authorList>
    </citation>
    <scope>NUCLEOTIDE SEQUENCE [LARGE SCALE GENOMIC DNA]</scope>
    <source>
        <strain evidence="3">cv. AL8/78</strain>
    </source>
</reference>
<reference evidence="3" key="2">
    <citation type="journal article" date="2017" name="Nat. Plants">
        <title>The Aegilops tauschii genome reveals multiple impacts of transposons.</title>
        <authorList>
            <person name="Zhao G."/>
            <person name="Zou C."/>
            <person name="Li K."/>
            <person name="Wang K."/>
            <person name="Li T."/>
            <person name="Gao L."/>
            <person name="Zhang X."/>
            <person name="Wang H."/>
            <person name="Yang Z."/>
            <person name="Liu X."/>
            <person name="Jiang W."/>
            <person name="Mao L."/>
            <person name="Kong X."/>
            <person name="Jiao Y."/>
            <person name="Jia J."/>
        </authorList>
    </citation>
    <scope>NUCLEOTIDE SEQUENCE [LARGE SCALE GENOMIC DNA]</scope>
    <source>
        <strain evidence="3">cv. AL8/78</strain>
    </source>
</reference>
<evidence type="ECO:0000313" key="3">
    <source>
        <dbReference type="Proteomes" id="UP000015105"/>
    </source>
</evidence>
<organism evidence="2 3">
    <name type="scientific">Aegilops tauschii subsp. strangulata</name>
    <name type="common">Goatgrass</name>
    <dbReference type="NCBI Taxonomy" id="200361"/>
    <lineage>
        <taxon>Eukaryota</taxon>
        <taxon>Viridiplantae</taxon>
        <taxon>Streptophyta</taxon>
        <taxon>Embryophyta</taxon>
        <taxon>Tracheophyta</taxon>
        <taxon>Spermatophyta</taxon>
        <taxon>Magnoliopsida</taxon>
        <taxon>Liliopsida</taxon>
        <taxon>Poales</taxon>
        <taxon>Poaceae</taxon>
        <taxon>BOP clade</taxon>
        <taxon>Pooideae</taxon>
        <taxon>Triticodae</taxon>
        <taxon>Triticeae</taxon>
        <taxon>Triticinae</taxon>
        <taxon>Aegilops</taxon>
    </lineage>
</organism>
<dbReference type="AlphaFoldDB" id="A0A453KPW6"/>
<dbReference type="Proteomes" id="UP000015105">
    <property type="component" value="Chromosome 5D"/>
</dbReference>
<evidence type="ECO:0000313" key="2">
    <source>
        <dbReference type="EnsemblPlants" id="AET5Gv20473500.2"/>
    </source>
</evidence>
<reference evidence="2" key="4">
    <citation type="submission" date="2019-03" db="UniProtKB">
        <authorList>
            <consortium name="EnsemblPlants"/>
        </authorList>
    </citation>
    <scope>IDENTIFICATION</scope>
</reference>
<dbReference type="EnsemblPlants" id="AET5Gv20473500.2">
    <property type="protein sequence ID" value="AET5Gv20473500.2"/>
    <property type="gene ID" value="AET5Gv20473500"/>
</dbReference>
<proteinExistence type="predicted"/>
<reference evidence="2" key="3">
    <citation type="journal article" date="2017" name="Nature">
        <title>Genome sequence of the progenitor of the wheat D genome Aegilops tauschii.</title>
        <authorList>
            <person name="Luo M.C."/>
            <person name="Gu Y.Q."/>
            <person name="Puiu D."/>
            <person name="Wang H."/>
            <person name="Twardziok S.O."/>
            <person name="Deal K.R."/>
            <person name="Huo N."/>
            <person name="Zhu T."/>
            <person name="Wang L."/>
            <person name="Wang Y."/>
            <person name="McGuire P.E."/>
            <person name="Liu S."/>
            <person name="Long H."/>
            <person name="Ramasamy R.K."/>
            <person name="Rodriguez J.C."/>
            <person name="Van S.L."/>
            <person name="Yuan L."/>
            <person name="Wang Z."/>
            <person name="Xia Z."/>
            <person name="Xiao L."/>
            <person name="Anderson O.D."/>
            <person name="Ouyang S."/>
            <person name="Liang Y."/>
            <person name="Zimin A.V."/>
            <person name="Pertea G."/>
            <person name="Qi P."/>
            <person name="Bennetzen J.L."/>
            <person name="Dai X."/>
            <person name="Dawson M.W."/>
            <person name="Muller H.G."/>
            <person name="Kugler K."/>
            <person name="Rivarola-Duarte L."/>
            <person name="Spannagl M."/>
            <person name="Mayer K.F.X."/>
            <person name="Lu F.H."/>
            <person name="Bevan M.W."/>
            <person name="Leroy P."/>
            <person name="Li P."/>
            <person name="You F.M."/>
            <person name="Sun Q."/>
            <person name="Liu Z."/>
            <person name="Lyons E."/>
            <person name="Wicker T."/>
            <person name="Salzberg S.L."/>
            <person name="Devos K.M."/>
            <person name="Dvorak J."/>
        </authorList>
    </citation>
    <scope>NUCLEOTIDE SEQUENCE [LARGE SCALE GENOMIC DNA]</scope>
    <source>
        <strain evidence="2">cv. AL8/78</strain>
    </source>
</reference>
<feature type="compositionally biased region" description="Basic and acidic residues" evidence="1">
    <location>
        <begin position="35"/>
        <end position="64"/>
    </location>
</feature>
<dbReference type="Gramene" id="AET5Gv20473500.2">
    <property type="protein sequence ID" value="AET5Gv20473500.2"/>
    <property type="gene ID" value="AET5Gv20473500"/>
</dbReference>